<keyword evidence="2" id="KW-1185">Reference proteome</keyword>
<evidence type="ECO:0000313" key="2">
    <source>
        <dbReference type="Proteomes" id="UP000007306"/>
    </source>
</evidence>
<dbReference type="AlphaFoldDB" id="I1QVH8"/>
<reference evidence="1 2" key="2">
    <citation type="submission" date="2018-04" db="EMBL/GenBank/DDBJ databases">
        <title>OglaRS2 (Oryza glaberrima Reference Sequence Version 2).</title>
        <authorList>
            <person name="Zhang J."/>
            <person name="Kudrna D."/>
            <person name="Lee S."/>
            <person name="Talag J."/>
            <person name="Rajasekar S."/>
            <person name="Wing R.A."/>
        </authorList>
    </citation>
    <scope>NUCLEOTIDE SEQUENCE [LARGE SCALE GENOMIC DNA]</scope>
    <source>
        <strain evidence="1 2">cv. IRGC 96717</strain>
    </source>
</reference>
<name>I1QVH8_ORYGL</name>
<accession>I1QVH8</accession>
<sequence length="106" mass="11769">MTTGNLNSNIRICLTKTPCILKHPCTGAWMLRQRTSTKAASHCPTRGKRASKDSDLISAVLDNQNPLNHGQTKAPLSTIIVARGSTFVARRNFPFKKTRKKNMYAL</sequence>
<dbReference type="Proteomes" id="UP000007306">
    <property type="component" value="Chromosome 10"/>
</dbReference>
<organism evidence="1 2">
    <name type="scientific">Oryza glaberrima</name>
    <name type="common">African rice</name>
    <dbReference type="NCBI Taxonomy" id="4538"/>
    <lineage>
        <taxon>Eukaryota</taxon>
        <taxon>Viridiplantae</taxon>
        <taxon>Streptophyta</taxon>
        <taxon>Embryophyta</taxon>
        <taxon>Tracheophyta</taxon>
        <taxon>Spermatophyta</taxon>
        <taxon>Magnoliopsida</taxon>
        <taxon>Liliopsida</taxon>
        <taxon>Poales</taxon>
        <taxon>Poaceae</taxon>
        <taxon>BOP clade</taxon>
        <taxon>Oryzoideae</taxon>
        <taxon>Oryzeae</taxon>
        <taxon>Oryzinae</taxon>
        <taxon>Oryza</taxon>
    </lineage>
</organism>
<dbReference type="Gramene" id="ORGLA10G0121100.1">
    <property type="protein sequence ID" value="ORGLA10G0121100.1"/>
    <property type="gene ID" value="ORGLA10G0121100"/>
</dbReference>
<reference evidence="1" key="1">
    <citation type="submission" date="2015-06" db="UniProtKB">
        <authorList>
            <consortium name="EnsemblPlants"/>
        </authorList>
    </citation>
    <scope>IDENTIFICATION</scope>
</reference>
<proteinExistence type="predicted"/>
<protein>
    <submittedName>
        <fullName evidence="1">Uncharacterized protein</fullName>
    </submittedName>
</protein>
<dbReference type="HOGENOM" id="CLU_2227375_0_0_1"/>
<dbReference type="EnsemblPlants" id="ORGLA10G0121100.1">
    <property type="protein sequence ID" value="ORGLA10G0121100.1"/>
    <property type="gene ID" value="ORGLA10G0121100"/>
</dbReference>
<evidence type="ECO:0000313" key="1">
    <source>
        <dbReference type="EnsemblPlants" id="ORGLA10G0121100.1"/>
    </source>
</evidence>